<protein>
    <recommendedName>
        <fullName evidence="4">NfeD family protein</fullName>
    </recommendedName>
</protein>
<evidence type="ECO:0008006" key="4">
    <source>
        <dbReference type="Google" id="ProtNLM"/>
    </source>
</evidence>
<feature type="transmembrane region" description="Helical" evidence="1">
    <location>
        <begin position="53"/>
        <end position="69"/>
    </location>
</feature>
<evidence type="ECO:0000313" key="3">
    <source>
        <dbReference type="Proteomes" id="UP000315344"/>
    </source>
</evidence>
<dbReference type="AlphaFoldDB" id="A0A533I7R6"/>
<organism evidence="2 3">
    <name type="scientific">Paracoccus denitrificans</name>
    <dbReference type="NCBI Taxonomy" id="266"/>
    <lineage>
        <taxon>Bacteria</taxon>
        <taxon>Pseudomonadati</taxon>
        <taxon>Pseudomonadota</taxon>
        <taxon>Alphaproteobacteria</taxon>
        <taxon>Rhodobacterales</taxon>
        <taxon>Paracoccaceae</taxon>
        <taxon>Paracoccus</taxon>
    </lineage>
</organism>
<proteinExistence type="predicted"/>
<feature type="transmembrane region" description="Helical" evidence="1">
    <location>
        <begin position="6"/>
        <end position="23"/>
    </location>
</feature>
<gene>
    <name evidence="2" type="ORF">DI616_10085</name>
</gene>
<dbReference type="Proteomes" id="UP000315344">
    <property type="component" value="Unassembled WGS sequence"/>
</dbReference>
<evidence type="ECO:0000313" key="2">
    <source>
        <dbReference type="EMBL" id="TKW66825.1"/>
    </source>
</evidence>
<keyword evidence="1" id="KW-0812">Transmembrane</keyword>
<keyword evidence="1" id="KW-1133">Transmembrane helix</keyword>
<evidence type="ECO:0000256" key="1">
    <source>
        <dbReference type="SAM" id="Phobius"/>
    </source>
</evidence>
<comment type="caution">
    <text evidence="2">The sequence shown here is derived from an EMBL/GenBank/DDBJ whole genome shotgun (WGS) entry which is preliminary data.</text>
</comment>
<sequence>MMWTNGWTWIIIGLVLAVVELLAPGYVFLGIAIACVLAGLVLLSGAVLPSLPILLLAVAILSGVVWLILRRLMGVRKGQTRIWDRDINDD</sequence>
<reference evidence="2 3" key="1">
    <citation type="journal article" date="2017" name="Nat. Commun.">
        <title>In situ click chemistry generation of cyclooxygenase-2 inhibitors.</title>
        <authorList>
            <person name="Bhardwaj A."/>
            <person name="Kaur J."/>
            <person name="Wuest M."/>
            <person name="Wuest F."/>
        </authorList>
    </citation>
    <scope>NUCLEOTIDE SEQUENCE [LARGE SCALE GENOMIC DNA]</scope>
    <source>
        <strain evidence="2">S2_012_000_R3_94</strain>
    </source>
</reference>
<accession>A0A533I7R6</accession>
<keyword evidence="1" id="KW-0472">Membrane</keyword>
<name>A0A533I7R6_PARDE</name>
<dbReference type="EMBL" id="VAFL01000006">
    <property type="protein sequence ID" value="TKW66825.1"/>
    <property type="molecule type" value="Genomic_DNA"/>
</dbReference>